<dbReference type="GO" id="GO:0016567">
    <property type="term" value="P:protein ubiquitination"/>
    <property type="evidence" value="ECO:0007669"/>
    <property type="project" value="TreeGrafter"/>
</dbReference>
<evidence type="ECO:0000313" key="2">
    <source>
        <dbReference type="EMBL" id="GAX75081.1"/>
    </source>
</evidence>
<keyword evidence="3" id="KW-1185">Reference proteome</keyword>
<evidence type="ECO:0000313" key="3">
    <source>
        <dbReference type="Proteomes" id="UP000232323"/>
    </source>
</evidence>
<sequence>MCSINICRRLAQRELHSAKPGTGVHVVRGFCGVLCPTTQVLDVDNPAVHICRFTPDGQYLVCFASAGQELVLYRVKGLSLCVPQPSIVTQAQLKELIREKLSNFDSIFALVYRRLVVLDSREQLCKDFCVTVCNGKFLLLGSQTPQAQQQQQQQQAADASPSVPEGLSGVPCITSITLHLVDIHSGDHLDSITFHNDFIQLHLNGGISLHDSLLNVLTIRSQTIHLFQIHPSGRLLPVHKIGQYCRADDELVIRTAEAAESRWQAGKGAAALPGRLEGASWMPTGVMTQRGSQGRVPAGRTTAVSHGQPRYQQGQVATGRPPLERQLPEFSETVQHNAFEAVALSTQEARISTDGPSTIAALTANIYPPQQLPRRRLTANRSFPARPSPLAPPLAASGSGGAGSPIGSVTKECKTFIVGIKQRLIAHLFQTRLLKAGSSPKQQQTELRWLYRKFDLYCSLVIWRVQLLSSSHILLDLGLIEVPPDTSGVGVEAGQLNQPNPQRSLYFMVYDMQATKVIAFFESSNPLLVPLLLRHAVEMQSDAEMAPWERMAFTHMHAAMLSESMGFVPVHQASKNGLSTVENSSLQVHTSAASFNQEAVMGPSTVLRVDEGGEVGASRTLPTASEQTGLRAELNNGRSPQAAQRQQQDNLAVLRHLLAALPGTPQALSSSPLLDPCLFDYDKKLVGPLIRSRKTSERFIKFFSRHQEDRAAFRIQLVPERNSNEQGAASMGAQTQRAALHLFHPVLPLALSIFPATAGEQSRLNIHLWAMV</sequence>
<dbReference type="Pfam" id="PF09737">
    <property type="entry name" value="Det1"/>
    <property type="match status" value="3"/>
</dbReference>
<feature type="compositionally biased region" description="Polar residues" evidence="1">
    <location>
        <begin position="302"/>
        <end position="316"/>
    </location>
</feature>
<dbReference type="AlphaFoldDB" id="A0A250WW89"/>
<dbReference type="GO" id="GO:0005634">
    <property type="term" value="C:nucleus"/>
    <property type="evidence" value="ECO:0007669"/>
    <property type="project" value="TreeGrafter"/>
</dbReference>
<evidence type="ECO:0000256" key="1">
    <source>
        <dbReference type="SAM" id="MobiDB-lite"/>
    </source>
</evidence>
<dbReference type="Proteomes" id="UP000232323">
    <property type="component" value="Unassembled WGS sequence"/>
</dbReference>
<dbReference type="PANTHER" id="PTHR13374">
    <property type="entry name" value="DET1 HOMOLOG DE-ETIOLATED-1 HOMOLOG"/>
    <property type="match status" value="1"/>
</dbReference>
<dbReference type="PANTHER" id="PTHR13374:SF3">
    <property type="entry name" value="DET1 HOMOLOG"/>
    <property type="match status" value="1"/>
</dbReference>
<feature type="region of interest" description="Disordered" evidence="1">
    <location>
        <begin position="381"/>
        <end position="403"/>
    </location>
</feature>
<dbReference type="GO" id="GO:0031461">
    <property type="term" value="C:cullin-RING ubiquitin ligase complex"/>
    <property type="evidence" value="ECO:0007669"/>
    <property type="project" value="TreeGrafter"/>
</dbReference>
<dbReference type="GO" id="GO:0031625">
    <property type="term" value="F:ubiquitin protein ligase binding"/>
    <property type="evidence" value="ECO:0007669"/>
    <property type="project" value="TreeGrafter"/>
</dbReference>
<organism evidence="2 3">
    <name type="scientific">Chlamydomonas eustigma</name>
    <dbReference type="NCBI Taxonomy" id="1157962"/>
    <lineage>
        <taxon>Eukaryota</taxon>
        <taxon>Viridiplantae</taxon>
        <taxon>Chlorophyta</taxon>
        <taxon>core chlorophytes</taxon>
        <taxon>Chlorophyceae</taxon>
        <taxon>CS clade</taxon>
        <taxon>Chlamydomonadales</taxon>
        <taxon>Chlamydomonadaceae</taxon>
        <taxon>Chlamydomonas</taxon>
    </lineage>
</organism>
<dbReference type="STRING" id="1157962.A0A250WW89"/>
<feature type="region of interest" description="Disordered" evidence="1">
    <location>
        <begin position="288"/>
        <end position="317"/>
    </location>
</feature>
<comment type="caution">
    <text evidence="2">The sequence shown here is derived from an EMBL/GenBank/DDBJ whole genome shotgun (WGS) entry which is preliminary data.</text>
</comment>
<protein>
    <submittedName>
        <fullName evidence="2">Uncharacterized protein</fullName>
    </submittedName>
</protein>
<proteinExistence type="predicted"/>
<dbReference type="GO" id="GO:1990756">
    <property type="term" value="F:ubiquitin-like ligase-substrate adaptor activity"/>
    <property type="evidence" value="ECO:0007669"/>
    <property type="project" value="TreeGrafter"/>
</dbReference>
<dbReference type="EMBL" id="BEGY01000010">
    <property type="protein sequence ID" value="GAX75081.1"/>
    <property type="molecule type" value="Genomic_DNA"/>
</dbReference>
<reference evidence="2 3" key="1">
    <citation type="submission" date="2017-08" db="EMBL/GenBank/DDBJ databases">
        <title>Acidophilic green algal genome provides insights into adaptation to an acidic environment.</title>
        <authorList>
            <person name="Hirooka S."/>
            <person name="Hirose Y."/>
            <person name="Kanesaki Y."/>
            <person name="Higuchi S."/>
            <person name="Fujiwara T."/>
            <person name="Onuma R."/>
            <person name="Era A."/>
            <person name="Ohbayashi R."/>
            <person name="Uzuka A."/>
            <person name="Nozaki H."/>
            <person name="Yoshikawa H."/>
            <person name="Miyagishima S.Y."/>
        </authorList>
    </citation>
    <scope>NUCLEOTIDE SEQUENCE [LARGE SCALE GENOMIC DNA]</scope>
    <source>
        <strain evidence="2 3">NIES-2499</strain>
    </source>
</reference>
<dbReference type="InterPro" id="IPR019138">
    <property type="entry name" value="De-etiolated_protein_1_Det1"/>
</dbReference>
<name>A0A250WW89_9CHLO</name>
<gene>
    <name evidence="2" type="ORF">CEUSTIGMA_g2525.t1</name>
</gene>
<accession>A0A250WW89</accession>
<dbReference type="OrthoDB" id="18339at2759"/>
<dbReference type="GO" id="GO:0032436">
    <property type="term" value="P:positive regulation of proteasomal ubiquitin-dependent protein catabolic process"/>
    <property type="evidence" value="ECO:0007669"/>
    <property type="project" value="TreeGrafter"/>
</dbReference>